<dbReference type="PANTHER" id="PTHR12170:SF2">
    <property type="entry name" value="E3 UBIQUITIN-PROTEIN TRANSFERASE MAEA"/>
    <property type="match status" value="1"/>
</dbReference>
<gene>
    <name evidence="13" type="ORF">PMAYCL1PPCAC_24510</name>
</gene>
<name>A0AAN5I7R9_9BILA</name>
<dbReference type="GO" id="GO:0043249">
    <property type="term" value="P:erythrocyte maturation"/>
    <property type="evidence" value="ECO:0007669"/>
    <property type="project" value="UniProtKB-KW"/>
</dbReference>
<dbReference type="GO" id="GO:0043161">
    <property type="term" value="P:proteasome-mediated ubiquitin-dependent protein catabolic process"/>
    <property type="evidence" value="ECO:0007669"/>
    <property type="project" value="InterPro"/>
</dbReference>
<feature type="compositionally biased region" description="Basic and acidic residues" evidence="11">
    <location>
        <begin position="241"/>
        <end position="251"/>
    </location>
</feature>
<dbReference type="PANTHER" id="PTHR12170">
    <property type="entry name" value="MACROPHAGE ERYTHROBLAST ATTACHER-RELATED"/>
    <property type="match status" value="1"/>
</dbReference>
<dbReference type="GO" id="GO:0034657">
    <property type="term" value="C:GID complex"/>
    <property type="evidence" value="ECO:0007669"/>
    <property type="project" value="TreeGrafter"/>
</dbReference>
<dbReference type="InterPro" id="IPR006594">
    <property type="entry name" value="LisH"/>
</dbReference>
<feature type="domain" description="RING-Gid-type" evidence="12">
    <location>
        <begin position="393"/>
        <end position="461"/>
    </location>
</feature>
<keyword evidence="8" id="KW-0265">Erythrocyte maturation</keyword>
<feature type="compositionally biased region" description="Basic and acidic residues" evidence="11">
    <location>
        <begin position="355"/>
        <end position="383"/>
    </location>
</feature>
<reference evidence="14" key="1">
    <citation type="submission" date="2022-10" db="EMBL/GenBank/DDBJ databases">
        <title>Genome assembly of Pristionchus species.</title>
        <authorList>
            <person name="Yoshida K."/>
            <person name="Sommer R.J."/>
        </authorList>
    </citation>
    <scope>NUCLEOTIDE SEQUENCE [LARGE SCALE GENOMIC DNA]</scope>
    <source>
        <strain evidence="14">RS5460</strain>
    </source>
</reference>
<keyword evidence="5" id="KW-0479">Metal-binding</keyword>
<evidence type="ECO:0000256" key="3">
    <source>
        <dbReference type="ARBA" id="ARBA00014384"/>
    </source>
</evidence>
<evidence type="ECO:0000313" key="13">
    <source>
        <dbReference type="EMBL" id="GMR54315.1"/>
    </source>
</evidence>
<dbReference type="GO" id="GO:0008270">
    <property type="term" value="F:zinc ion binding"/>
    <property type="evidence" value="ECO:0007669"/>
    <property type="project" value="UniProtKB-KW"/>
</dbReference>
<evidence type="ECO:0000256" key="11">
    <source>
        <dbReference type="SAM" id="MobiDB-lite"/>
    </source>
</evidence>
<organism evidence="13 14">
    <name type="scientific">Pristionchus mayeri</name>
    <dbReference type="NCBI Taxonomy" id="1317129"/>
    <lineage>
        <taxon>Eukaryota</taxon>
        <taxon>Metazoa</taxon>
        <taxon>Ecdysozoa</taxon>
        <taxon>Nematoda</taxon>
        <taxon>Chromadorea</taxon>
        <taxon>Rhabditida</taxon>
        <taxon>Rhabditina</taxon>
        <taxon>Diplogasteromorpha</taxon>
        <taxon>Diplogasteroidea</taxon>
        <taxon>Neodiplogasteridae</taxon>
        <taxon>Pristionchus</taxon>
    </lineage>
</organism>
<keyword evidence="14" id="KW-1185">Reference proteome</keyword>
<feature type="non-terminal residue" evidence="13">
    <location>
        <position position="1"/>
    </location>
</feature>
<dbReference type="PROSITE" id="PS51867">
    <property type="entry name" value="ZF_RING_GID"/>
    <property type="match status" value="1"/>
</dbReference>
<dbReference type="InterPro" id="IPR024964">
    <property type="entry name" value="CTLH/CRA"/>
</dbReference>
<evidence type="ECO:0000259" key="12">
    <source>
        <dbReference type="PROSITE" id="PS51867"/>
    </source>
</evidence>
<keyword evidence="6 10" id="KW-0863">Zinc-finger</keyword>
<dbReference type="EMBL" id="BTRK01000005">
    <property type="protein sequence ID" value="GMR54315.1"/>
    <property type="molecule type" value="Genomic_DNA"/>
</dbReference>
<evidence type="ECO:0000256" key="10">
    <source>
        <dbReference type="PROSITE-ProRule" id="PRU01215"/>
    </source>
</evidence>
<evidence type="ECO:0000256" key="9">
    <source>
        <dbReference type="ARBA" id="ARBA00029678"/>
    </source>
</evidence>
<evidence type="ECO:0000256" key="2">
    <source>
        <dbReference type="ARBA" id="ARBA00004496"/>
    </source>
</evidence>
<dbReference type="CDD" id="cd16659">
    <property type="entry name" value="RING-Ubox_Emp"/>
    <property type="match status" value="1"/>
</dbReference>
<keyword evidence="7" id="KW-0862">Zinc</keyword>
<evidence type="ECO:0000313" key="14">
    <source>
        <dbReference type="Proteomes" id="UP001328107"/>
    </source>
</evidence>
<keyword evidence="4" id="KW-0963">Cytoplasm</keyword>
<evidence type="ECO:0000256" key="1">
    <source>
        <dbReference type="ARBA" id="ARBA00004109"/>
    </source>
</evidence>
<evidence type="ECO:0000256" key="5">
    <source>
        <dbReference type="ARBA" id="ARBA00022723"/>
    </source>
</evidence>
<comment type="caution">
    <text evidence="13">The sequence shown here is derived from an EMBL/GenBank/DDBJ whole genome shotgun (WGS) entry which is preliminary data.</text>
</comment>
<dbReference type="InterPro" id="IPR044063">
    <property type="entry name" value="ZF_RING_GID"/>
</dbReference>
<feature type="zinc finger region" description="RING-Gid-type" evidence="10">
    <location>
        <begin position="393"/>
        <end position="461"/>
    </location>
</feature>
<evidence type="ECO:0000256" key="4">
    <source>
        <dbReference type="ARBA" id="ARBA00022490"/>
    </source>
</evidence>
<dbReference type="Proteomes" id="UP001328107">
    <property type="component" value="Unassembled WGS sequence"/>
</dbReference>
<accession>A0AAN5I7R9</accession>
<dbReference type="PROSITE" id="PS50896">
    <property type="entry name" value="LISH"/>
    <property type="match status" value="1"/>
</dbReference>
<dbReference type="GO" id="GO:0016363">
    <property type="term" value="C:nuclear matrix"/>
    <property type="evidence" value="ECO:0007669"/>
    <property type="project" value="UniProtKB-SubCell"/>
</dbReference>
<feature type="region of interest" description="Disordered" evidence="11">
    <location>
        <begin position="236"/>
        <end position="264"/>
    </location>
</feature>
<comment type="subcellular location">
    <subcellularLocation>
        <location evidence="2">Cytoplasm</location>
    </subcellularLocation>
    <subcellularLocation>
        <location evidence="1">Nucleus matrix</location>
    </subcellularLocation>
</comment>
<proteinExistence type="predicted"/>
<sequence>FQMAGGATPRYDQLTAVEYSTLRVPYETLNRKFRKNQKDLERVAFRFSKENEMNLKKKLREGKEGKEWKAEEMAAPLSSAISSLEQAISMATSSIDDEIRIVDEMMTRISFLQCGLTLDDHEDEDSKKLWNLKRTDKMVAEQLLRFGYIDTAKMLVHESRIQPLVDIEPYEKAAIVIQSLQHRNTASLHEWIDEHRSRLKKVPGNLEVTMWMQDAIECVRKNDKMGALAIMRKHITPSGQSEKRKGSKDGGGDTEMMEEGKKEKNDLKKLPGEFQQVMTLIVLGAGAKAGSCSRLLEESRWNALINMFIATFKALYQLPEHTAFSVALQVGLCAHKTPWCTPNGNSLRAERRKRERDEIENERAKMKWTPREQREYEDKKFKEEKEKKKKDDCPCCDPVCHKIAEGLPLAHRTESRLFCAHTRELINEDNQPYQLPSGYVYGEKGLALLERDDDKYYCPRSGETYHRSSALRLYIL</sequence>
<dbReference type="GO" id="GO:0061630">
    <property type="term" value="F:ubiquitin protein ligase activity"/>
    <property type="evidence" value="ECO:0007669"/>
    <property type="project" value="InterPro"/>
</dbReference>
<protein>
    <recommendedName>
        <fullName evidence="3">E3 ubiquitin-protein transferase MAEA</fullName>
    </recommendedName>
    <alternativeName>
        <fullName evidence="9">Macrophage erythroblast attacher</fullName>
    </alternativeName>
</protein>
<feature type="region of interest" description="Disordered" evidence="11">
    <location>
        <begin position="344"/>
        <end position="383"/>
    </location>
</feature>
<dbReference type="InterPro" id="IPR045098">
    <property type="entry name" value="Fyv10_fam"/>
</dbReference>
<evidence type="ECO:0000256" key="6">
    <source>
        <dbReference type="ARBA" id="ARBA00022771"/>
    </source>
</evidence>
<evidence type="ECO:0000256" key="8">
    <source>
        <dbReference type="ARBA" id="ARBA00023057"/>
    </source>
</evidence>
<dbReference type="AlphaFoldDB" id="A0AAN5I7R9"/>
<dbReference type="GO" id="GO:0005737">
    <property type="term" value="C:cytoplasm"/>
    <property type="evidence" value="ECO:0007669"/>
    <property type="project" value="UniProtKB-SubCell"/>
</dbReference>
<evidence type="ECO:0000256" key="7">
    <source>
        <dbReference type="ARBA" id="ARBA00022833"/>
    </source>
</evidence>
<dbReference type="Pfam" id="PF10607">
    <property type="entry name" value="CTLH"/>
    <property type="match status" value="1"/>
</dbReference>